<comment type="caution">
    <text evidence="2">The sequence shown here is derived from an EMBL/GenBank/DDBJ whole genome shotgun (WGS) entry which is preliminary data.</text>
</comment>
<keyword evidence="1" id="KW-1133">Transmembrane helix</keyword>
<feature type="transmembrane region" description="Helical" evidence="1">
    <location>
        <begin position="15"/>
        <end position="32"/>
    </location>
</feature>
<feature type="transmembrane region" description="Helical" evidence="1">
    <location>
        <begin position="39"/>
        <end position="62"/>
    </location>
</feature>
<sequence>MSWNQCVVLSWTTDTSGFLGALVIATLSWYTLTRVRISIILVVMLAVGFKVLLWIDVLLSYFDTDRYMEFAYTLIYYFLTLILEIWLPYLFNFVLFCIYTKRRCRKAKSAEQERSIGEQEYVEIVLFSLVLWYLGCNTLWFIQSVMQIFIPWRTFVMEVILFGSGFILYPTFCIVLYYRHDPAYRKIFIDVIKCRSSQSILIPSPENDGEERTVMARESSL</sequence>
<accession>A0A7J7J9E3</accession>
<keyword evidence="1" id="KW-0472">Membrane</keyword>
<reference evidence="2" key="1">
    <citation type="submission" date="2020-06" db="EMBL/GenBank/DDBJ databases">
        <title>Draft genome of Bugula neritina, a colonial animal packing powerful symbionts and potential medicines.</title>
        <authorList>
            <person name="Rayko M."/>
        </authorList>
    </citation>
    <scope>NUCLEOTIDE SEQUENCE [LARGE SCALE GENOMIC DNA]</scope>
    <source>
        <strain evidence="2">Kwan_BN1</strain>
    </source>
</reference>
<dbReference type="AlphaFoldDB" id="A0A7J7J9E3"/>
<evidence type="ECO:0000256" key="1">
    <source>
        <dbReference type="SAM" id="Phobius"/>
    </source>
</evidence>
<keyword evidence="1" id="KW-0812">Transmembrane</keyword>
<feature type="transmembrane region" description="Helical" evidence="1">
    <location>
        <begin position="121"/>
        <end position="143"/>
    </location>
</feature>
<protein>
    <submittedName>
        <fullName evidence="2">Uncharacterized protein</fullName>
    </submittedName>
</protein>
<name>A0A7J7J9E3_BUGNE</name>
<dbReference type="Gene3D" id="1.20.1070.10">
    <property type="entry name" value="Rhodopsin 7-helix transmembrane proteins"/>
    <property type="match status" value="1"/>
</dbReference>
<evidence type="ECO:0000313" key="2">
    <source>
        <dbReference type="EMBL" id="KAF6022850.1"/>
    </source>
</evidence>
<proteinExistence type="predicted"/>
<dbReference type="Proteomes" id="UP000593567">
    <property type="component" value="Unassembled WGS sequence"/>
</dbReference>
<evidence type="ECO:0000313" key="3">
    <source>
        <dbReference type="Proteomes" id="UP000593567"/>
    </source>
</evidence>
<gene>
    <name evidence="2" type="ORF">EB796_018832</name>
</gene>
<organism evidence="2 3">
    <name type="scientific">Bugula neritina</name>
    <name type="common">Brown bryozoan</name>
    <name type="synonym">Sertularia neritina</name>
    <dbReference type="NCBI Taxonomy" id="10212"/>
    <lineage>
        <taxon>Eukaryota</taxon>
        <taxon>Metazoa</taxon>
        <taxon>Spiralia</taxon>
        <taxon>Lophotrochozoa</taxon>
        <taxon>Bryozoa</taxon>
        <taxon>Gymnolaemata</taxon>
        <taxon>Cheilostomatida</taxon>
        <taxon>Flustrina</taxon>
        <taxon>Buguloidea</taxon>
        <taxon>Bugulidae</taxon>
        <taxon>Bugula</taxon>
    </lineage>
</organism>
<keyword evidence="3" id="KW-1185">Reference proteome</keyword>
<feature type="transmembrane region" description="Helical" evidence="1">
    <location>
        <begin position="155"/>
        <end position="178"/>
    </location>
</feature>
<dbReference type="EMBL" id="VXIV02002799">
    <property type="protein sequence ID" value="KAF6022850.1"/>
    <property type="molecule type" value="Genomic_DNA"/>
</dbReference>
<feature type="transmembrane region" description="Helical" evidence="1">
    <location>
        <begin position="74"/>
        <end position="100"/>
    </location>
</feature>